<keyword evidence="8 11" id="KW-0067">ATP-binding</keyword>
<dbReference type="PANTHER" id="PTHR11669">
    <property type="entry name" value="REPLICATION FACTOR C / DNA POLYMERASE III GAMMA-TAU SUBUNIT"/>
    <property type="match status" value="1"/>
</dbReference>
<dbReference type="GO" id="GO:0006261">
    <property type="term" value="P:DNA-templated DNA replication"/>
    <property type="evidence" value="ECO:0007669"/>
    <property type="project" value="TreeGrafter"/>
</dbReference>
<evidence type="ECO:0000256" key="10">
    <source>
        <dbReference type="ARBA" id="ARBA00049244"/>
    </source>
</evidence>
<evidence type="ECO:0000256" key="1">
    <source>
        <dbReference type="ARBA" id="ARBA00006360"/>
    </source>
</evidence>
<keyword evidence="3 11" id="KW-0548">Nucleotidyltransferase</keyword>
<evidence type="ECO:0000256" key="11">
    <source>
        <dbReference type="RuleBase" id="RU364063"/>
    </source>
</evidence>
<evidence type="ECO:0000256" key="8">
    <source>
        <dbReference type="ARBA" id="ARBA00022840"/>
    </source>
</evidence>
<evidence type="ECO:0000256" key="9">
    <source>
        <dbReference type="ARBA" id="ARBA00022932"/>
    </source>
</evidence>
<dbReference type="InterPro" id="IPR008921">
    <property type="entry name" value="DNA_pol3_clamp-load_cplx_C"/>
</dbReference>
<dbReference type="GO" id="GO:0003887">
    <property type="term" value="F:DNA-directed DNA polymerase activity"/>
    <property type="evidence" value="ECO:0007669"/>
    <property type="project" value="UniProtKB-KW"/>
</dbReference>
<dbReference type="Pfam" id="PF13177">
    <property type="entry name" value="DNA_pol3_delta2"/>
    <property type="match status" value="1"/>
</dbReference>
<keyword evidence="5" id="KW-0479">Metal-binding</keyword>
<gene>
    <name evidence="11" type="primary">dnaX</name>
    <name evidence="14" type="ORF">UW36_C0005G0023</name>
</gene>
<dbReference type="InterPro" id="IPR022754">
    <property type="entry name" value="DNA_pol_III_gamma-3"/>
</dbReference>
<keyword evidence="2 11" id="KW-0808">Transferase</keyword>
<comment type="catalytic activity">
    <reaction evidence="10 11">
        <text>DNA(n) + a 2'-deoxyribonucleoside 5'-triphosphate = DNA(n+1) + diphosphate</text>
        <dbReference type="Rhea" id="RHEA:22508"/>
        <dbReference type="Rhea" id="RHEA-COMP:17339"/>
        <dbReference type="Rhea" id="RHEA-COMP:17340"/>
        <dbReference type="ChEBI" id="CHEBI:33019"/>
        <dbReference type="ChEBI" id="CHEBI:61560"/>
        <dbReference type="ChEBI" id="CHEBI:173112"/>
        <dbReference type="EC" id="2.7.7.7"/>
    </reaction>
</comment>
<evidence type="ECO:0000259" key="13">
    <source>
        <dbReference type="SMART" id="SM00382"/>
    </source>
</evidence>
<dbReference type="Gene3D" id="1.20.272.10">
    <property type="match status" value="1"/>
</dbReference>
<accession>A0A0G1KCC0</accession>
<proteinExistence type="inferred from homology"/>
<dbReference type="GO" id="GO:0046872">
    <property type="term" value="F:metal ion binding"/>
    <property type="evidence" value="ECO:0007669"/>
    <property type="project" value="UniProtKB-KW"/>
</dbReference>
<dbReference type="Gene3D" id="3.40.50.300">
    <property type="entry name" value="P-loop containing nucleotide triphosphate hydrolases"/>
    <property type="match status" value="1"/>
</dbReference>
<dbReference type="Pfam" id="PF20964">
    <property type="entry name" value="DnaX_C"/>
    <property type="match status" value="1"/>
</dbReference>
<dbReference type="EC" id="2.7.7.7" evidence="11"/>
<dbReference type="PATRIC" id="fig|1619110.3.peg.262"/>
<keyword evidence="9 11" id="KW-0239">DNA-directed DNA polymerase</keyword>
<dbReference type="InterPro" id="IPR050238">
    <property type="entry name" value="DNA_Rep/Repair_Clamp_Loader"/>
</dbReference>
<feature type="compositionally biased region" description="Low complexity" evidence="12">
    <location>
        <begin position="382"/>
        <end position="392"/>
    </location>
</feature>
<comment type="function">
    <text evidence="11">DNA polymerase III is a complex, multichain enzyme responsible for most of the replicative synthesis in bacteria. This DNA polymerase also exhibits 3' to 5' exonuclease activity.</text>
</comment>
<dbReference type="GO" id="GO:0009360">
    <property type="term" value="C:DNA polymerase III complex"/>
    <property type="evidence" value="ECO:0007669"/>
    <property type="project" value="InterPro"/>
</dbReference>
<evidence type="ECO:0000313" key="15">
    <source>
        <dbReference type="Proteomes" id="UP000034128"/>
    </source>
</evidence>
<sequence>MYYTKYRPQNFSEILKPNETVDVLVQQIKSGKTVHAYLFTGPKGTGKTTVARILAKALNCENLSKAGDICGTCLACRAITKGNFMDLMEIDAASNRGIDDIRDLKEKIKLLPTQGRKKVYIIDEVHMLTSEAFNALLKTLEEPPKHATFILCTTELHKVPETIKSRCQVFKFKRPTREQLVEKLKRIQDAESPELKLSRDILDKVAMLAGGAFRDAETILQQVIEGGLDAGALKHDFGMYADFIRALGEDDPGSAVKLLNTCFRDGDDLTLWVEGLLKYFRDVMYLKMGFSPEYFSLTEETLKQMLGLAGQLSLESLITYIEMFNQAQNDLKTFSIPQLALEVAVAKSVGASAIGKGNVPSKGDKPKTGGGKEEITSKNITDDSASSSVAPSADLGEVGERWAQVVAEVLAVNSSVSALLKSGKPVGIGGNAVILEVSYKFHKERLESTLNRKMVENALEKVFAKRLTIKCVLGERKESHKAGVVENLTDLNIRVPQNVIIDSNAAVSDIFDGGLPL</sequence>
<evidence type="ECO:0000256" key="4">
    <source>
        <dbReference type="ARBA" id="ARBA00022705"/>
    </source>
</evidence>
<evidence type="ECO:0000256" key="12">
    <source>
        <dbReference type="SAM" id="MobiDB-lite"/>
    </source>
</evidence>
<dbReference type="PANTHER" id="PTHR11669:SF0">
    <property type="entry name" value="PROTEIN STICHEL-LIKE 2"/>
    <property type="match status" value="1"/>
</dbReference>
<evidence type="ECO:0000256" key="5">
    <source>
        <dbReference type="ARBA" id="ARBA00022723"/>
    </source>
</evidence>
<feature type="compositionally biased region" description="Basic and acidic residues" evidence="12">
    <location>
        <begin position="362"/>
        <end position="376"/>
    </location>
</feature>
<dbReference type="SMART" id="SM00382">
    <property type="entry name" value="AAA"/>
    <property type="match status" value="1"/>
</dbReference>
<dbReference type="Pfam" id="PF12169">
    <property type="entry name" value="DNA_pol3_gamma3"/>
    <property type="match status" value="1"/>
</dbReference>
<comment type="subunit">
    <text evidence="11">DNA polymerase III contains a core (composed of alpha, epsilon and theta chains) that associates with a tau subunit. This core dimerizes to form the POLIII' complex. PolIII' associates with the gamma complex (composed of gamma, delta, delta', psi and chi chains) and with the beta chain to form the complete DNA polymerase III complex.</text>
</comment>
<dbReference type="AlphaFoldDB" id="A0A0G1KCC0"/>
<dbReference type="NCBIfam" id="TIGR02397">
    <property type="entry name" value="dnaX_nterm"/>
    <property type="match status" value="1"/>
</dbReference>
<keyword evidence="7" id="KW-0862">Zinc</keyword>
<keyword evidence="4 11" id="KW-0235">DNA replication</keyword>
<reference evidence="14" key="1">
    <citation type="journal article" date="2015" name="Nature">
        <title>rRNA introns, odd ribosomes, and small enigmatic genomes across a large radiation of phyla.</title>
        <authorList>
            <person name="Brown C.T."/>
            <person name="Hug L.A."/>
            <person name="Thomas B.C."/>
            <person name="Sharon I."/>
            <person name="Castelle C.J."/>
            <person name="Singh A."/>
            <person name="Wilkins M.J."/>
            <person name="Williams K.H."/>
            <person name="Banfield J.F."/>
        </authorList>
    </citation>
    <scope>NUCLEOTIDE SEQUENCE [LARGE SCALE GENOMIC DNA]</scope>
</reference>
<evidence type="ECO:0000313" key="14">
    <source>
        <dbReference type="EMBL" id="KKT45444.1"/>
    </source>
</evidence>
<dbReference type="Gene3D" id="1.10.8.60">
    <property type="match status" value="1"/>
</dbReference>
<dbReference type="STRING" id="1619110.UW36_C0005G0023"/>
<comment type="caution">
    <text evidence="14">The sequence shown here is derived from an EMBL/GenBank/DDBJ whole genome shotgun (WGS) entry which is preliminary data.</text>
</comment>
<protein>
    <recommendedName>
        <fullName evidence="11">DNA polymerase III subunit gamma/tau</fullName>
        <ecNumber evidence="11">2.7.7.7</ecNumber>
    </recommendedName>
</protein>
<dbReference type="SUPFAM" id="SSF52540">
    <property type="entry name" value="P-loop containing nucleoside triphosphate hydrolases"/>
    <property type="match status" value="1"/>
</dbReference>
<evidence type="ECO:0000256" key="6">
    <source>
        <dbReference type="ARBA" id="ARBA00022741"/>
    </source>
</evidence>
<dbReference type="GO" id="GO:0003677">
    <property type="term" value="F:DNA binding"/>
    <property type="evidence" value="ECO:0007669"/>
    <property type="project" value="InterPro"/>
</dbReference>
<dbReference type="InterPro" id="IPR001270">
    <property type="entry name" value="ClpA/B"/>
</dbReference>
<dbReference type="FunFam" id="3.40.50.300:FF:000014">
    <property type="entry name" value="DNA polymerase III subunit gamma/tau"/>
    <property type="match status" value="1"/>
</dbReference>
<dbReference type="SUPFAM" id="SSF48019">
    <property type="entry name" value="post-AAA+ oligomerization domain-like"/>
    <property type="match status" value="1"/>
</dbReference>
<comment type="similarity">
    <text evidence="1 11">Belongs to the DnaX/STICHEL family.</text>
</comment>
<organism evidence="14 15">
    <name type="scientific">candidate division WWE3 bacterium GW2011_GWA2_44_16</name>
    <dbReference type="NCBI Taxonomy" id="1619110"/>
    <lineage>
        <taxon>Bacteria</taxon>
        <taxon>Katanobacteria</taxon>
    </lineage>
</organism>
<dbReference type="InterPro" id="IPR048448">
    <property type="entry name" value="DnaX-like_C"/>
</dbReference>
<dbReference type="CDD" id="cd00009">
    <property type="entry name" value="AAA"/>
    <property type="match status" value="1"/>
</dbReference>
<feature type="region of interest" description="Disordered" evidence="12">
    <location>
        <begin position="356"/>
        <end position="392"/>
    </location>
</feature>
<dbReference type="Proteomes" id="UP000034128">
    <property type="component" value="Unassembled WGS sequence"/>
</dbReference>
<dbReference type="InterPro" id="IPR027417">
    <property type="entry name" value="P-loop_NTPase"/>
</dbReference>
<dbReference type="PRINTS" id="PR00300">
    <property type="entry name" value="CLPPROTEASEA"/>
</dbReference>
<evidence type="ECO:0000256" key="3">
    <source>
        <dbReference type="ARBA" id="ARBA00022695"/>
    </source>
</evidence>
<name>A0A0G1KCC0_UNCKA</name>
<evidence type="ECO:0000256" key="7">
    <source>
        <dbReference type="ARBA" id="ARBA00022833"/>
    </source>
</evidence>
<dbReference type="GO" id="GO:0005524">
    <property type="term" value="F:ATP binding"/>
    <property type="evidence" value="ECO:0007669"/>
    <property type="project" value="UniProtKB-KW"/>
</dbReference>
<dbReference type="InterPro" id="IPR003593">
    <property type="entry name" value="AAA+_ATPase"/>
</dbReference>
<dbReference type="EMBL" id="LCIA01000005">
    <property type="protein sequence ID" value="KKT45444.1"/>
    <property type="molecule type" value="Genomic_DNA"/>
</dbReference>
<keyword evidence="6 11" id="KW-0547">Nucleotide-binding</keyword>
<feature type="domain" description="AAA+ ATPase" evidence="13">
    <location>
        <begin position="33"/>
        <end position="176"/>
    </location>
</feature>
<evidence type="ECO:0000256" key="2">
    <source>
        <dbReference type="ARBA" id="ARBA00022679"/>
    </source>
</evidence>
<dbReference type="InterPro" id="IPR012763">
    <property type="entry name" value="DNA_pol_III_sug/sutau_N"/>
</dbReference>